<reference evidence="6 7" key="1">
    <citation type="submission" date="2016-10" db="EMBL/GenBank/DDBJ databases">
        <authorList>
            <person name="Varghese N."/>
            <person name="Submissions S."/>
        </authorList>
    </citation>
    <scope>NUCLEOTIDE SEQUENCE [LARGE SCALE GENOMIC DNA]</scope>
    <source>
        <strain evidence="6 7">Nl1</strain>
    </source>
</reference>
<protein>
    <submittedName>
        <fullName evidence="6">1-acyl-sn-glycerol-3-phosphate acyltransferase</fullName>
    </submittedName>
</protein>
<evidence type="ECO:0000256" key="1">
    <source>
        <dbReference type="ARBA" id="ARBA00005189"/>
    </source>
</evidence>
<sequence length="256" mass="28522">MNMILPVLRSTLYSLLQIVITPLYFLIVFAAFPLSPMSRYRITSGWAHLMLFLLRIICGIQYRVMGAEHIPQAPSIILSKHQSAWETLAFQQIFPPQVWVLKKELLRVPFFGWGLAMNSPIAIDRSSGKTALKQIVEQGKDRLKQGFWIVVFPEGTRIAPGKKGKYHIGGAWLATHTGAPVVPVAHNAGEFWGKNAFIKLPGTITVSVGAPIDPRGMESGDLNTMVETWIEAEMIRIGDQNRKAYDNSKIIPVSEG</sequence>
<evidence type="ECO:0000313" key="7">
    <source>
        <dbReference type="Proteomes" id="UP000183471"/>
    </source>
</evidence>
<comment type="pathway">
    <text evidence="1">Lipid metabolism.</text>
</comment>
<dbReference type="PANTHER" id="PTHR10434:SF40">
    <property type="entry name" value="1-ACYL-SN-GLYCEROL-3-PHOSPHATE ACYLTRANSFERASE"/>
    <property type="match status" value="1"/>
</dbReference>
<organism evidence="6 7">
    <name type="scientific">Nitrosospira multiformis</name>
    <dbReference type="NCBI Taxonomy" id="1231"/>
    <lineage>
        <taxon>Bacteria</taxon>
        <taxon>Pseudomonadati</taxon>
        <taxon>Pseudomonadota</taxon>
        <taxon>Betaproteobacteria</taxon>
        <taxon>Nitrosomonadales</taxon>
        <taxon>Nitrosomonadaceae</taxon>
        <taxon>Nitrosospira</taxon>
    </lineage>
</organism>
<dbReference type="EMBL" id="FNKY01000001">
    <property type="protein sequence ID" value="SDQ48160.1"/>
    <property type="molecule type" value="Genomic_DNA"/>
</dbReference>
<evidence type="ECO:0000259" key="5">
    <source>
        <dbReference type="SMART" id="SM00563"/>
    </source>
</evidence>
<gene>
    <name evidence="6" type="ORF">SAMN05216402_1024</name>
</gene>
<dbReference type="Pfam" id="PF01553">
    <property type="entry name" value="Acyltransferase"/>
    <property type="match status" value="1"/>
</dbReference>
<evidence type="ECO:0000313" key="6">
    <source>
        <dbReference type="EMBL" id="SDQ48160.1"/>
    </source>
</evidence>
<comment type="caution">
    <text evidence="6">The sequence shown here is derived from an EMBL/GenBank/DDBJ whole genome shotgun (WGS) entry which is preliminary data.</text>
</comment>
<feature type="domain" description="Phospholipid/glycerol acyltransferase" evidence="5">
    <location>
        <begin position="75"/>
        <end position="189"/>
    </location>
</feature>
<accession>A0ABY0T9G0</accession>
<feature type="transmembrane region" description="Helical" evidence="4">
    <location>
        <begin position="12"/>
        <end position="34"/>
    </location>
</feature>
<name>A0ABY0T9G0_9PROT</name>
<evidence type="ECO:0000256" key="4">
    <source>
        <dbReference type="SAM" id="Phobius"/>
    </source>
</evidence>
<dbReference type="RefSeq" id="WP_074631126.1">
    <property type="nucleotide sequence ID" value="NZ_FNKY01000001.1"/>
</dbReference>
<dbReference type="GO" id="GO:0016746">
    <property type="term" value="F:acyltransferase activity"/>
    <property type="evidence" value="ECO:0007669"/>
    <property type="project" value="UniProtKB-KW"/>
</dbReference>
<dbReference type="Proteomes" id="UP000183471">
    <property type="component" value="Unassembled WGS sequence"/>
</dbReference>
<dbReference type="SMART" id="SM00563">
    <property type="entry name" value="PlsC"/>
    <property type="match status" value="1"/>
</dbReference>
<keyword evidence="2" id="KW-0808">Transferase</keyword>
<keyword evidence="4" id="KW-0472">Membrane</keyword>
<dbReference type="InterPro" id="IPR002123">
    <property type="entry name" value="Plipid/glycerol_acylTrfase"/>
</dbReference>
<evidence type="ECO:0000256" key="3">
    <source>
        <dbReference type="ARBA" id="ARBA00023315"/>
    </source>
</evidence>
<proteinExistence type="predicted"/>
<keyword evidence="7" id="KW-1185">Reference proteome</keyword>
<keyword evidence="4" id="KW-0812">Transmembrane</keyword>
<keyword evidence="3 6" id="KW-0012">Acyltransferase</keyword>
<dbReference type="PANTHER" id="PTHR10434">
    <property type="entry name" value="1-ACYL-SN-GLYCEROL-3-PHOSPHATE ACYLTRANSFERASE"/>
    <property type="match status" value="1"/>
</dbReference>
<evidence type="ECO:0000256" key="2">
    <source>
        <dbReference type="ARBA" id="ARBA00022679"/>
    </source>
</evidence>
<dbReference type="SUPFAM" id="SSF69593">
    <property type="entry name" value="Glycerol-3-phosphate (1)-acyltransferase"/>
    <property type="match status" value="1"/>
</dbReference>
<keyword evidence="4" id="KW-1133">Transmembrane helix</keyword>
<dbReference type="CDD" id="cd07989">
    <property type="entry name" value="LPLAT_AGPAT-like"/>
    <property type="match status" value="1"/>
</dbReference>